<dbReference type="GO" id="GO:0005524">
    <property type="term" value="F:ATP binding"/>
    <property type="evidence" value="ECO:0007669"/>
    <property type="project" value="UniProtKB-KW"/>
</dbReference>
<name>A0A7W9BME7_9RHOB</name>
<dbReference type="GO" id="GO:0006302">
    <property type="term" value="P:double-strand break repair"/>
    <property type="evidence" value="ECO:0007669"/>
    <property type="project" value="InterPro"/>
</dbReference>
<keyword evidence="3" id="KW-0067">ATP-binding</keyword>
<dbReference type="PANTHER" id="PTHR32182">
    <property type="entry name" value="DNA REPLICATION AND REPAIR PROTEIN RECF"/>
    <property type="match status" value="1"/>
</dbReference>
<evidence type="ECO:0000259" key="1">
    <source>
        <dbReference type="Pfam" id="PF13175"/>
    </source>
</evidence>
<feature type="domain" description="Endonuclease GajA/Old nuclease/RecF-like AAA" evidence="1">
    <location>
        <begin position="262"/>
        <end position="335"/>
    </location>
</feature>
<dbReference type="RefSeq" id="WP_183530211.1">
    <property type="nucleotide sequence ID" value="NZ_JACIJM010000008.1"/>
</dbReference>
<organism evidence="3 4">
    <name type="scientific">Yoonia ponticola</name>
    <dbReference type="NCBI Taxonomy" id="1524255"/>
    <lineage>
        <taxon>Bacteria</taxon>
        <taxon>Pseudomonadati</taxon>
        <taxon>Pseudomonadota</taxon>
        <taxon>Alphaproteobacteria</taxon>
        <taxon>Rhodobacterales</taxon>
        <taxon>Paracoccaceae</taxon>
        <taxon>Yoonia</taxon>
    </lineage>
</organism>
<gene>
    <name evidence="3" type="ORF">FHS72_002850</name>
</gene>
<dbReference type="Gene3D" id="3.40.50.300">
    <property type="entry name" value="P-loop containing nucleotide triphosphate hydrolases"/>
    <property type="match status" value="1"/>
</dbReference>
<keyword evidence="4" id="KW-1185">Reference proteome</keyword>
<dbReference type="InterPro" id="IPR038729">
    <property type="entry name" value="Rad50/SbcC_AAA"/>
</dbReference>
<comment type="caution">
    <text evidence="3">The sequence shown here is derived from an EMBL/GenBank/DDBJ whole genome shotgun (WGS) entry which is preliminary data.</text>
</comment>
<accession>A0A7W9BME7</accession>
<dbReference type="InterPro" id="IPR027417">
    <property type="entry name" value="P-loop_NTPase"/>
</dbReference>
<dbReference type="AlphaFoldDB" id="A0A7W9BME7"/>
<dbReference type="GO" id="GO:0016887">
    <property type="term" value="F:ATP hydrolysis activity"/>
    <property type="evidence" value="ECO:0007669"/>
    <property type="project" value="InterPro"/>
</dbReference>
<sequence length="436" mass="48808">MEIEEISLSNFRGFRDGSFSFGDNINLIVGVNGAGKTTVLDGLATAMSWLVNRTLNDRSNGYPIDEMDIRNGARASAIEVSVKHEGERFKWKVIRSARGVSSHKHRSELSELTDLSRNFQGSLGDNPESASLPLVIYYPVDRSIVEIPLRTRGKRAFNQLSAYDDALKSAANFRRFFEWFRYKQEESLSNFMEDVVDKLRTGDALESIDDLPVNSAGRELNAVREAVYKFMPGFSDLRIMYSPLRMVVEKNDRRLNLLQLSGGEKIMLALVGDLARRLTLANPNIADPLTGEAIVLIDEIDLHLHPKWQRNAISQLATVFPNCQFILSTHSPHIITHVPPENISAVKTNDNGEVQVHSVRASYGYTAESVLGEIMGLDTTRPDEVQELFDQIFKNISDGDLDQAEKNLECLKSNVTADPEVTRAKALISRKKLLGK</sequence>
<protein>
    <submittedName>
        <fullName evidence="3">Putative ATP-binding protein involved in virulence</fullName>
    </submittedName>
</protein>
<evidence type="ECO:0000259" key="2">
    <source>
        <dbReference type="Pfam" id="PF13476"/>
    </source>
</evidence>
<evidence type="ECO:0000313" key="3">
    <source>
        <dbReference type="EMBL" id="MBB5723213.1"/>
    </source>
</evidence>
<keyword evidence="3" id="KW-0547">Nucleotide-binding</keyword>
<dbReference type="InterPro" id="IPR041685">
    <property type="entry name" value="AAA_GajA/Old/RecF-like"/>
</dbReference>
<dbReference type="GO" id="GO:0000731">
    <property type="term" value="P:DNA synthesis involved in DNA repair"/>
    <property type="evidence" value="ECO:0007669"/>
    <property type="project" value="TreeGrafter"/>
</dbReference>
<feature type="domain" description="Rad50/SbcC-type AAA" evidence="2">
    <location>
        <begin position="6"/>
        <end position="181"/>
    </location>
</feature>
<dbReference type="PANTHER" id="PTHR32182:SF23">
    <property type="entry name" value="ATP BINDING PROTEIN"/>
    <property type="match status" value="1"/>
</dbReference>
<reference evidence="3 4" key="1">
    <citation type="submission" date="2020-08" db="EMBL/GenBank/DDBJ databases">
        <title>Genomic Encyclopedia of Type Strains, Phase IV (KMG-IV): sequencing the most valuable type-strain genomes for metagenomic binning, comparative biology and taxonomic classification.</title>
        <authorList>
            <person name="Goeker M."/>
        </authorList>
    </citation>
    <scope>NUCLEOTIDE SEQUENCE [LARGE SCALE GENOMIC DNA]</scope>
    <source>
        <strain evidence="3 4">DSM 101064</strain>
    </source>
</reference>
<dbReference type="EMBL" id="JACIJM010000008">
    <property type="protein sequence ID" value="MBB5723213.1"/>
    <property type="molecule type" value="Genomic_DNA"/>
</dbReference>
<proteinExistence type="predicted"/>
<dbReference type="SUPFAM" id="SSF52540">
    <property type="entry name" value="P-loop containing nucleoside triphosphate hydrolases"/>
    <property type="match status" value="1"/>
</dbReference>
<dbReference type="Pfam" id="PF13476">
    <property type="entry name" value="AAA_23"/>
    <property type="match status" value="1"/>
</dbReference>
<dbReference type="Proteomes" id="UP000535415">
    <property type="component" value="Unassembled WGS sequence"/>
</dbReference>
<evidence type="ECO:0000313" key="4">
    <source>
        <dbReference type="Proteomes" id="UP000535415"/>
    </source>
</evidence>
<dbReference type="Pfam" id="PF13175">
    <property type="entry name" value="AAA_15"/>
    <property type="match status" value="1"/>
</dbReference>